<evidence type="ECO:0000313" key="4">
    <source>
        <dbReference type="Proteomes" id="UP000315343"/>
    </source>
</evidence>
<name>A0A562J3J8_9FIRM</name>
<dbReference type="AlphaFoldDB" id="A0A562J3J8"/>
<evidence type="ECO:0000256" key="1">
    <source>
        <dbReference type="SAM" id="MobiDB-lite"/>
    </source>
</evidence>
<feature type="region of interest" description="Disordered" evidence="1">
    <location>
        <begin position="262"/>
        <end position="306"/>
    </location>
</feature>
<feature type="chain" id="PRO_5039319071" evidence="2">
    <location>
        <begin position="22"/>
        <end position="340"/>
    </location>
</feature>
<feature type="region of interest" description="Disordered" evidence="1">
    <location>
        <begin position="319"/>
        <end position="340"/>
    </location>
</feature>
<sequence length="340" mass="37391">MRKLFLFFILILALCACSSKGTTKSSTAKPQDELGSNSSNPNNAANPAKPSDSAVYNWLITTSDTKKTALNVPSTGKSIDITVTLYFVAWKNGGEDMFGEYEGRALIAFDGDMSKLSSGGISFTGGFMDDNICENISFELLPYNQETIQADGSEDIDLAPLAKFVGQSEFITDECLINQQTWKALADGEVKLDINSSFSDGEKYPQGFILKADESTVFVSVPTFTQTYNLDYFKGELIKTTDEIEPMEWFRDTVMTRMEERLAMSESQGESSAPDVADESQELPQGGYFTDSEGHEGFDLDGDGKLDIWFDDEGNVWSDFDNDGNFEPAPEGEFSEGALN</sequence>
<dbReference type="Proteomes" id="UP000315343">
    <property type="component" value="Unassembled WGS sequence"/>
</dbReference>
<feature type="compositionally biased region" description="Basic and acidic residues" evidence="1">
    <location>
        <begin position="292"/>
        <end position="306"/>
    </location>
</feature>
<evidence type="ECO:0000256" key="2">
    <source>
        <dbReference type="SAM" id="SignalP"/>
    </source>
</evidence>
<reference evidence="3 4" key="1">
    <citation type="submission" date="2019-07" db="EMBL/GenBank/DDBJ databases">
        <title>Genomic Encyclopedia of Type Strains, Phase I: the one thousand microbial genomes (KMG-I) project.</title>
        <authorList>
            <person name="Kyrpides N."/>
        </authorList>
    </citation>
    <scope>NUCLEOTIDE SEQUENCE [LARGE SCALE GENOMIC DNA]</scope>
    <source>
        <strain evidence="3 4">DSM 13558</strain>
    </source>
</reference>
<evidence type="ECO:0000313" key="3">
    <source>
        <dbReference type="EMBL" id="TWH77776.1"/>
    </source>
</evidence>
<proteinExistence type="predicted"/>
<gene>
    <name evidence="3" type="ORF">LY60_03285</name>
</gene>
<accession>A0A562J3J8</accession>
<keyword evidence="4" id="KW-1185">Reference proteome</keyword>
<dbReference type="RefSeq" id="WP_145086222.1">
    <property type="nucleotide sequence ID" value="NZ_VLKH01000012.1"/>
</dbReference>
<comment type="caution">
    <text evidence="3">The sequence shown here is derived from an EMBL/GenBank/DDBJ whole genome shotgun (WGS) entry which is preliminary data.</text>
</comment>
<feature type="region of interest" description="Disordered" evidence="1">
    <location>
        <begin position="21"/>
        <end position="50"/>
    </location>
</feature>
<keyword evidence="2" id="KW-0732">Signal</keyword>
<protein>
    <submittedName>
        <fullName evidence="3">Uncharacterized protein</fullName>
    </submittedName>
</protein>
<dbReference type="PROSITE" id="PS51257">
    <property type="entry name" value="PROKAR_LIPOPROTEIN"/>
    <property type="match status" value="1"/>
</dbReference>
<feature type="signal peptide" evidence="2">
    <location>
        <begin position="1"/>
        <end position="21"/>
    </location>
</feature>
<feature type="compositionally biased region" description="Low complexity" evidence="1">
    <location>
        <begin position="36"/>
        <end position="50"/>
    </location>
</feature>
<organism evidence="3 4">
    <name type="scientific">Sedimentibacter saalensis</name>
    <dbReference type="NCBI Taxonomy" id="130788"/>
    <lineage>
        <taxon>Bacteria</taxon>
        <taxon>Bacillati</taxon>
        <taxon>Bacillota</taxon>
        <taxon>Tissierellia</taxon>
        <taxon>Sedimentibacter</taxon>
    </lineage>
</organism>
<dbReference type="EMBL" id="VLKH01000012">
    <property type="protein sequence ID" value="TWH77776.1"/>
    <property type="molecule type" value="Genomic_DNA"/>
</dbReference>